<name>A0A814XB41_9BILA</name>
<organism evidence="1 2">
    <name type="scientific">Rotaria sordida</name>
    <dbReference type="NCBI Taxonomy" id="392033"/>
    <lineage>
        <taxon>Eukaryota</taxon>
        <taxon>Metazoa</taxon>
        <taxon>Spiralia</taxon>
        <taxon>Gnathifera</taxon>
        <taxon>Rotifera</taxon>
        <taxon>Eurotatoria</taxon>
        <taxon>Bdelloidea</taxon>
        <taxon>Philodinida</taxon>
        <taxon>Philodinidae</taxon>
        <taxon>Rotaria</taxon>
    </lineage>
</organism>
<evidence type="ECO:0000313" key="1">
    <source>
        <dbReference type="EMBL" id="CAF1211733.1"/>
    </source>
</evidence>
<reference evidence="1" key="1">
    <citation type="submission" date="2021-02" db="EMBL/GenBank/DDBJ databases">
        <authorList>
            <person name="Nowell W R."/>
        </authorList>
    </citation>
    <scope>NUCLEOTIDE SEQUENCE</scope>
</reference>
<gene>
    <name evidence="1" type="ORF">ZHD862_LOCUS23398</name>
</gene>
<accession>A0A814XB41</accession>
<comment type="caution">
    <text evidence="1">The sequence shown here is derived from an EMBL/GenBank/DDBJ whole genome shotgun (WGS) entry which is preliminary data.</text>
</comment>
<proteinExistence type="predicted"/>
<sequence length="79" mass="9472">MCYSPTTYVGQTKVEMVKHFQEKKFQCLLGTIDAFIIEEEKDYWKRRTKEAIYSIIRESINTHDEINTAWTSILHKKKE</sequence>
<dbReference type="EMBL" id="CAJNOT010001519">
    <property type="protein sequence ID" value="CAF1211733.1"/>
    <property type="molecule type" value="Genomic_DNA"/>
</dbReference>
<evidence type="ECO:0000313" key="2">
    <source>
        <dbReference type="Proteomes" id="UP000663864"/>
    </source>
</evidence>
<dbReference type="Proteomes" id="UP000663864">
    <property type="component" value="Unassembled WGS sequence"/>
</dbReference>
<protein>
    <submittedName>
        <fullName evidence="1">Uncharacterized protein</fullName>
    </submittedName>
</protein>
<dbReference type="AlphaFoldDB" id="A0A814XB41"/>